<keyword evidence="3" id="KW-0479">Metal-binding</keyword>
<dbReference type="PANTHER" id="PTHR30521">
    <property type="entry name" value="DEFERROCHELATASE/PEROXIDASE"/>
    <property type="match status" value="1"/>
</dbReference>
<proteinExistence type="inferred from homology"/>
<keyword evidence="5" id="KW-0408">Iron</keyword>
<dbReference type="NCBIfam" id="TIGR01413">
    <property type="entry name" value="Dyp_perox_fam"/>
    <property type="match status" value="1"/>
</dbReference>
<evidence type="ECO:0000256" key="6">
    <source>
        <dbReference type="ARBA" id="ARBA00025737"/>
    </source>
</evidence>
<dbReference type="PROSITE" id="PS51404">
    <property type="entry name" value="DYP_PEROXIDASE"/>
    <property type="match status" value="1"/>
</dbReference>
<dbReference type="InterPro" id="IPR048328">
    <property type="entry name" value="Dyp_perox_C"/>
</dbReference>
<evidence type="ECO:0000256" key="3">
    <source>
        <dbReference type="ARBA" id="ARBA00022723"/>
    </source>
</evidence>
<dbReference type="InterPro" id="IPR048327">
    <property type="entry name" value="Dyp_perox_N"/>
</dbReference>
<comment type="similarity">
    <text evidence="6">Belongs to the DyP-type peroxidase family.</text>
</comment>
<evidence type="ECO:0000313" key="9">
    <source>
        <dbReference type="EMBL" id="AIO36064.1"/>
    </source>
</evidence>
<keyword evidence="4" id="KW-0560">Oxidoreductase</keyword>
<dbReference type="InterPro" id="IPR011008">
    <property type="entry name" value="Dimeric_a/b-barrel"/>
</dbReference>
<dbReference type="Pfam" id="PF20628">
    <property type="entry name" value="Dyp_perox_C"/>
    <property type="match status" value="1"/>
</dbReference>
<sequence>MSDVQQGILAPIDTAARYLTFTISNGGDVPAALAALAALREIVDGRDTVVGFGHSLALHLDRRIPGLTDYPAFAVKDRVLPATPADVWVWLRADDRGEIVLRARAIERALAPAFTLQDAVDGFRYSNDRDLSGYEDGTENPTGDDAVAAAIVAGQGAGLDGASFVAVQQWLHDFDQMERIASADMDNIVGRRRSDNEELDDAPAFAHVKRTAQESFEPEAFMLRRSSPWSDARRAGLYFVAFGSSFRAFDVQMRRMSGADDGIVDGLFRFTRPLTGAYFWCPPMKGGKLDLSALGL</sequence>
<accession>A0AAN0VQV5</accession>
<dbReference type="EMBL" id="CP007784">
    <property type="protein sequence ID" value="AIO36064.1"/>
    <property type="molecule type" value="Genomic_DNA"/>
</dbReference>
<dbReference type="GO" id="GO:0046872">
    <property type="term" value="F:metal ion binding"/>
    <property type="evidence" value="ECO:0007669"/>
    <property type="project" value="UniProtKB-KW"/>
</dbReference>
<dbReference type="InterPro" id="IPR006314">
    <property type="entry name" value="Dyp_peroxidase"/>
</dbReference>
<feature type="domain" description="Dyp-type peroxidase N-terminal" evidence="7">
    <location>
        <begin position="5"/>
        <end position="124"/>
    </location>
</feature>
<dbReference type="Proteomes" id="UP000029413">
    <property type="component" value="Chromosome 2"/>
</dbReference>
<gene>
    <name evidence="9" type="ORF">DM39_4347</name>
</gene>
<dbReference type="KEGG" id="bcen:DM39_4347"/>
<keyword evidence="10" id="KW-1185">Reference proteome</keyword>
<dbReference type="GO" id="GO:0005829">
    <property type="term" value="C:cytosol"/>
    <property type="evidence" value="ECO:0007669"/>
    <property type="project" value="TreeGrafter"/>
</dbReference>
<evidence type="ECO:0000256" key="4">
    <source>
        <dbReference type="ARBA" id="ARBA00023002"/>
    </source>
</evidence>
<evidence type="ECO:0000256" key="1">
    <source>
        <dbReference type="ARBA" id="ARBA00001970"/>
    </source>
</evidence>
<dbReference type="SUPFAM" id="SSF54909">
    <property type="entry name" value="Dimeric alpha+beta barrel"/>
    <property type="match status" value="1"/>
</dbReference>
<dbReference type="AlphaFoldDB" id="A0AAN0VQV5"/>
<evidence type="ECO:0000259" key="7">
    <source>
        <dbReference type="Pfam" id="PF04261"/>
    </source>
</evidence>
<evidence type="ECO:0000256" key="5">
    <source>
        <dbReference type="ARBA" id="ARBA00023004"/>
    </source>
</evidence>
<dbReference type="GO" id="GO:0004601">
    <property type="term" value="F:peroxidase activity"/>
    <property type="evidence" value="ECO:0007669"/>
    <property type="project" value="UniProtKB-KW"/>
</dbReference>
<evidence type="ECO:0000256" key="2">
    <source>
        <dbReference type="ARBA" id="ARBA00022559"/>
    </source>
</evidence>
<dbReference type="GO" id="GO:0020037">
    <property type="term" value="F:heme binding"/>
    <property type="evidence" value="ECO:0007669"/>
    <property type="project" value="InterPro"/>
</dbReference>
<dbReference type="PANTHER" id="PTHR30521:SF0">
    <property type="entry name" value="DYP-TYPE PEROXIDASE FAMILY PROTEIN"/>
    <property type="match status" value="1"/>
</dbReference>
<evidence type="ECO:0000259" key="8">
    <source>
        <dbReference type="Pfam" id="PF20628"/>
    </source>
</evidence>
<feature type="domain" description="Dyp-type peroxidase C-terminal" evidence="8">
    <location>
        <begin position="128"/>
        <end position="284"/>
    </location>
</feature>
<name>A0AAN0VQV5_9BURK</name>
<comment type="cofactor">
    <cofactor evidence="1">
        <name>heme b</name>
        <dbReference type="ChEBI" id="CHEBI:60344"/>
    </cofactor>
</comment>
<dbReference type="Pfam" id="PF04261">
    <property type="entry name" value="Dyp_perox_N"/>
    <property type="match status" value="1"/>
</dbReference>
<evidence type="ECO:0000313" key="10">
    <source>
        <dbReference type="Proteomes" id="UP000029413"/>
    </source>
</evidence>
<reference evidence="9 10" key="1">
    <citation type="submission" date="2014-05" db="EMBL/GenBank/DDBJ databases">
        <authorList>
            <person name="Bishop-Lilly K.A."/>
            <person name="Broomall S.M."/>
            <person name="Chain P.S."/>
            <person name="Chertkov O."/>
            <person name="Coyne S.R."/>
            <person name="Daligault H.E."/>
            <person name="Davenport K.W."/>
            <person name="Erkkila T."/>
            <person name="Frey K.G."/>
            <person name="Gibbons H.S."/>
            <person name="Gu W."/>
            <person name="Jaissle J."/>
            <person name="Johnson S.L."/>
            <person name="Koroleva G.I."/>
            <person name="Ladner J.T."/>
            <person name="Lo C.-C."/>
            <person name="Minogue T.D."/>
            <person name="Munk C."/>
            <person name="Palacios G.F."/>
            <person name="Redden C.L."/>
            <person name="Rosenzweig C.N."/>
            <person name="Scholz M.B."/>
            <person name="Teshima H."/>
            <person name="Xu Y."/>
        </authorList>
    </citation>
    <scope>NUCLEOTIDE SEQUENCE [LARGE SCALE GENOMIC DNA]</scope>
    <source>
        <strain evidence="9 10">DDS 22E-1</strain>
    </source>
</reference>
<protein>
    <submittedName>
        <fullName evidence="9">Dyp-type peroxidase family protein</fullName>
    </submittedName>
</protein>
<keyword evidence="2 9" id="KW-0575">Peroxidase</keyword>
<organism evidence="9 10">
    <name type="scientific">Burkholderia cenocepacia</name>
    <dbReference type="NCBI Taxonomy" id="95486"/>
    <lineage>
        <taxon>Bacteria</taxon>
        <taxon>Pseudomonadati</taxon>
        <taxon>Pseudomonadota</taxon>
        <taxon>Betaproteobacteria</taxon>
        <taxon>Burkholderiales</taxon>
        <taxon>Burkholderiaceae</taxon>
        <taxon>Burkholderia</taxon>
        <taxon>Burkholderia cepacia complex</taxon>
    </lineage>
</organism>